<reference evidence="1 2" key="1">
    <citation type="submission" date="2019-02" db="EMBL/GenBank/DDBJ databases">
        <title>Complete genome sequence of Burkholderia cenocepacia phage BcepSauron.</title>
        <authorList>
            <person name="Park K."/>
            <person name="Gonzalez C."/>
            <person name="Liu M."/>
            <person name="Gill J."/>
        </authorList>
    </citation>
    <scope>NUCLEOTIDE SEQUENCE [LARGE SCALE GENOMIC DNA]</scope>
</reference>
<protein>
    <submittedName>
        <fullName evidence="1">Uncharacterized protein</fullName>
    </submittedName>
</protein>
<proteinExistence type="predicted"/>
<gene>
    <name evidence="1" type="ORF">BcepSauron_434</name>
</gene>
<evidence type="ECO:0000313" key="1">
    <source>
        <dbReference type="EMBL" id="QBQ74814.1"/>
    </source>
</evidence>
<sequence length="118" mass="13959">MLENQWFQSAAQRRPDTQTMANFVYAFGRQWGGRSIVPRTTRESATLETATVRWGQRSVKSFVHSDNEFNVYIHYDTRVVWVWFNGNARKCETVDEWVAAVAEATTFYETEYRKYRIS</sequence>
<name>A0A482MM45_9CAUD</name>
<keyword evidence="2" id="KW-1185">Reference proteome</keyword>
<evidence type="ECO:0000313" key="2">
    <source>
        <dbReference type="Proteomes" id="UP000301424"/>
    </source>
</evidence>
<dbReference type="EMBL" id="MK552141">
    <property type="protein sequence ID" value="QBQ74814.1"/>
    <property type="molecule type" value="Genomic_DNA"/>
</dbReference>
<accession>A0A482MM45</accession>
<dbReference type="Proteomes" id="UP000301424">
    <property type="component" value="Segment"/>
</dbReference>
<organism evidence="1 2">
    <name type="scientific">Burkholderia phage BcepSauron</name>
    <dbReference type="NCBI Taxonomy" id="2530033"/>
    <lineage>
        <taxon>Viruses</taxon>
        <taxon>Duplodnaviria</taxon>
        <taxon>Heunggongvirae</taxon>
        <taxon>Uroviricota</taxon>
        <taxon>Caudoviricetes</taxon>
        <taxon>Sarumanvirus</taxon>
        <taxon>Sarumanvirus bcepsauron</taxon>
    </lineage>
</organism>